<keyword evidence="5" id="KW-0255">Endonuclease</keyword>
<comment type="similarity">
    <text evidence="2">Belongs to the RNase E/G family.</text>
</comment>
<proteinExistence type="inferred from homology"/>
<dbReference type="GO" id="GO:0003723">
    <property type="term" value="F:RNA binding"/>
    <property type="evidence" value="ECO:0007669"/>
    <property type="project" value="UniProtKB-KW"/>
</dbReference>
<keyword evidence="12" id="KW-1185">Reference proteome</keyword>
<dbReference type="GO" id="GO:0004540">
    <property type="term" value="F:RNA nuclease activity"/>
    <property type="evidence" value="ECO:0007669"/>
    <property type="project" value="InterPro"/>
</dbReference>
<evidence type="ECO:0000256" key="6">
    <source>
        <dbReference type="ARBA" id="ARBA00022801"/>
    </source>
</evidence>
<dbReference type="InterPro" id="IPR004659">
    <property type="entry name" value="RNase_E/G"/>
</dbReference>
<keyword evidence="6" id="KW-0378">Hydrolase</keyword>
<dbReference type="Proteomes" id="UP000824469">
    <property type="component" value="Unassembled WGS sequence"/>
</dbReference>
<keyword evidence="4" id="KW-0479">Metal-binding</keyword>
<evidence type="ECO:0000256" key="7">
    <source>
        <dbReference type="ARBA" id="ARBA00022842"/>
    </source>
</evidence>
<gene>
    <name evidence="11" type="ORF">KI387_016924</name>
</gene>
<comment type="cofactor">
    <cofactor evidence="1">
        <name>Mg(2+)</name>
        <dbReference type="ChEBI" id="CHEBI:18420"/>
    </cofactor>
</comment>
<dbReference type="EMBL" id="JAHRHJ020000003">
    <property type="protein sequence ID" value="KAH9322285.1"/>
    <property type="molecule type" value="Genomic_DNA"/>
</dbReference>
<feature type="non-terminal residue" evidence="11">
    <location>
        <position position="102"/>
    </location>
</feature>
<name>A0AA38GI02_TAXCH</name>
<dbReference type="GO" id="GO:0016787">
    <property type="term" value="F:hydrolase activity"/>
    <property type="evidence" value="ECO:0007669"/>
    <property type="project" value="UniProtKB-KW"/>
</dbReference>
<dbReference type="PANTHER" id="PTHR30001:SF1">
    <property type="entry name" value="RIBONUCLEASE E_G-LIKE PROTEIN, CHLOROPLASTIC"/>
    <property type="match status" value="1"/>
</dbReference>
<dbReference type="GO" id="GO:0006364">
    <property type="term" value="P:rRNA processing"/>
    <property type="evidence" value="ECO:0007669"/>
    <property type="project" value="TreeGrafter"/>
</dbReference>
<evidence type="ECO:0000256" key="3">
    <source>
        <dbReference type="ARBA" id="ARBA00022722"/>
    </source>
</evidence>
<reference evidence="11 12" key="1">
    <citation type="journal article" date="2021" name="Nat. Plants">
        <title>The Taxus genome provides insights into paclitaxel biosynthesis.</title>
        <authorList>
            <person name="Xiong X."/>
            <person name="Gou J."/>
            <person name="Liao Q."/>
            <person name="Li Y."/>
            <person name="Zhou Q."/>
            <person name="Bi G."/>
            <person name="Li C."/>
            <person name="Du R."/>
            <person name="Wang X."/>
            <person name="Sun T."/>
            <person name="Guo L."/>
            <person name="Liang H."/>
            <person name="Lu P."/>
            <person name="Wu Y."/>
            <person name="Zhang Z."/>
            <person name="Ro D.K."/>
            <person name="Shang Y."/>
            <person name="Huang S."/>
            <person name="Yan J."/>
        </authorList>
    </citation>
    <scope>NUCLEOTIDE SEQUENCE [LARGE SCALE GENOMIC DNA]</scope>
    <source>
        <strain evidence="11">Ta-2019</strain>
    </source>
</reference>
<evidence type="ECO:0000259" key="10">
    <source>
        <dbReference type="Pfam" id="PF10150"/>
    </source>
</evidence>
<keyword evidence="3" id="KW-0540">Nuclease</keyword>
<evidence type="ECO:0000313" key="12">
    <source>
        <dbReference type="Proteomes" id="UP000824469"/>
    </source>
</evidence>
<evidence type="ECO:0000313" key="11">
    <source>
        <dbReference type="EMBL" id="KAH9322285.1"/>
    </source>
</evidence>
<dbReference type="GO" id="GO:0005737">
    <property type="term" value="C:cytoplasm"/>
    <property type="evidence" value="ECO:0007669"/>
    <property type="project" value="TreeGrafter"/>
</dbReference>
<evidence type="ECO:0000256" key="5">
    <source>
        <dbReference type="ARBA" id="ARBA00022759"/>
    </source>
</evidence>
<evidence type="ECO:0000256" key="1">
    <source>
        <dbReference type="ARBA" id="ARBA00001946"/>
    </source>
</evidence>
<feature type="non-terminal residue" evidence="11">
    <location>
        <position position="1"/>
    </location>
</feature>
<dbReference type="AlphaFoldDB" id="A0AA38GI02"/>
<feature type="domain" description="RNA-binding protein AU-1/Ribonuclease E/G" evidence="10">
    <location>
        <begin position="1"/>
        <end position="63"/>
    </location>
</feature>
<dbReference type="PANTHER" id="PTHR30001">
    <property type="entry name" value="RIBONUCLEASE"/>
    <property type="match status" value="1"/>
</dbReference>
<keyword evidence="8" id="KW-0694">RNA-binding</keyword>
<accession>A0AA38GI02</accession>
<keyword evidence="7" id="KW-0460">Magnesium</keyword>
<sequence>IARELRLRDIGGIIVVDFIDMKDEKHKRMVYEEIKKSAQRDRSPITFSELSELGLMEIARKRVRPSLTAMFSEPCSCCDANGRVEALNTTFLKIERAIRRFL</sequence>
<dbReference type="GO" id="GO:0046872">
    <property type="term" value="F:metal ion binding"/>
    <property type="evidence" value="ECO:0007669"/>
    <property type="project" value="UniProtKB-KW"/>
</dbReference>
<protein>
    <recommendedName>
        <fullName evidence="10">RNA-binding protein AU-1/Ribonuclease E/G domain-containing protein</fullName>
    </recommendedName>
</protein>
<dbReference type="GO" id="GO:0004519">
    <property type="term" value="F:endonuclease activity"/>
    <property type="evidence" value="ECO:0007669"/>
    <property type="project" value="UniProtKB-KW"/>
</dbReference>
<dbReference type="Pfam" id="PF10150">
    <property type="entry name" value="RNase_E_G"/>
    <property type="match status" value="1"/>
</dbReference>
<dbReference type="InterPro" id="IPR019307">
    <property type="entry name" value="RNA-bd_AU-1/RNase_E/G"/>
</dbReference>
<comment type="function">
    <text evidence="9">Involved in intercistronic processing of primary transcripts from chloroplast operons. The endonucleolytic activity of the enzyme depends on the number of phosphates at the 5' end, is inhibited by structured RNA, and preferentially cleaves A/U-rich sequences.</text>
</comment>
<evidence type="ECO:0000256" key="9">
    <source>
        <dbReference type="ARBA" id="ARBA00023436"/>
    </source>
</evidence>
<evidence type="ECO:0000256" key="4">
    <source>
        <dbReference type="ARBA" id="ARBA00022723"/>
    </source>
</evidence>
<comment type="caution">
    <text evidence="11">The sequence shown here is derived from an EMBL/GenBank/DDBJ whole genome shotgun (WGS) entry which is preliminary data.</text>
</comment>
<evidence type="ECO:0000256" key="8">
    <source>
        <dbReference type="ARBA" id="ARBA00022884"/>
    </source>
</evidence>
<organism evidence="11 12">
    <name type="scientific">Taxus chinensis</name>
    <name type="common">Chinese yew</name>
    <name type="synonym">Taxus wallichiana var. chinensis</name>
    <dbReference type="NCBI Taxonomy" id="29808"/>
    <lineage>
        <taxon>Eukaryota</taxon>
        <taxon>Viridiplantae</taxon>
        <taxon>Streptophyta</taxon>
        <taxon>Embryophyta</taxon>
        <taxon>Tracheophyta</taxon>
        <taxon>Spermatophyta</taxon>
        <taxon>Pinopsida</taxon>
        <taxon>Pinidae</taxon>
        <taxon>Conifers II</taxon>
        <taxon>Cupressales</taxon>
        <taxon>Taxaceae</taxon>
        <taxon>Taxus</taxon>
    </lineage>
</organism>
<evidence type="ECO:0000256" key="2">
    <source>
        <dbReference type="ARBA" id="ARBA00005522"/>
    </source>
</evidence>